<dbReference type="Proteomes" id="UP000728032">
    <property type="component" value="Unassembled WGS sequence"/>
</dbReference>
<dbReference type="AlphaFoldDB" id="A0A7R9R0X8"/>
<organism evidence="2">
    <name type="scientific">Oppiella nova</name>
    <dbReference type="NCBI Taxonomy" id="334625"/>
    <lineage>
        <taxon>Eukaryota</taxon>
        <taxon>Metazoa</taxon>
        <taxon>Ecdysozoa</taxon>
        <taxon>Arthropoda</taxon>
        <taxon>Chelicerata</taxon>
        <taxon>Arachnida</taxon>
        <taxon>Acari</taxon>
        <taxon>Acariformes</taxon>
        <taxon>Sarcoptiformes</taxon>
        <taxon>Oribatida</taxon>
        <taxon>Brachypylina</taxon>
        <taxon>Oppioidea</taxon>
        <taxon>Oppiidae</taxon>
        <taxon>Oppiella</taxon>
    </lineage>
</organism>
<evidence type="ECO:0000313" key="2">
    <source>
        <dbReference type="EMBL" id="CAD7665801.1"/>
    </source>
</evidence>
<protein>
    <submittedName>
        <fullName evidence="2">Uncharacterized protein</fullName>
    </submittedName>
</protein>
<feature type="non-terminal residue" evidence="2">
    <location>
        <position position="74"/>
    </location>
</feature>
<accession>A0A7R9R0X8</accession>
<dbReference type="EMBL" id="OC964229">
    <property type="protein sequence ID" value="CAD7665801.1"/>
    <property type="molecule type" value="Genomic_DNA"/>
</dbReference>
<reference evidence="2" key="1">
    <citation type="submission" date="2020-11" db="EMBL/GenBank/DDBJ databases">
        <authorList>
            <person name="Tran Van P."/>
        </authorList>
    </citation>
    <scope>NUCLEOTIDE SEQUENCE</scope>
</reference>
<dbReference type="OrthoDB" id="6519457at2759"/>
<keyword evidence="3" id="KW-1185">Reference proteome</keyword>
<sequence length="74" mass="8174">MTSIASVNEKTQLINSLRKEEPNAVSYDSILSDSTAVDSIVYCSHGNNEKICCNRDGKPVSQTVNWSHCHSMDN</sequence>
<gene>
    <name evidence="2" type="ORF">ONB1V03_LOCUS22358</name>
    <name evidence="1" type="ORF">ONB1V03_LOCUS9342</name>
</gene>
<evidence type="ECO:0000313" key="1">
    <source>
        <dbReference type="EMBL" id="CAD7652681.1"/>
    </source>
</evidence>
<proteinExistence type="predicted"/>
<name>A0A7R9R0X8_9ACAR</name>
<dbReference type="EMBL" id="CAJPVJ010005828">
    <property type="protein sequence ID" value="CAG2169868.1"/>
    <property type="molecule type" value="Genomic_DNA"/>
</dbReference>
<dbReference type="EMBL" id="OC920653">
    <property type="protein sequence ID" value="CAD7652681.1"/>
    <property type="molecule type" value="Genomic_DNA"/>
</dbReference>
<dbReference type="EMBL" id="CAJPVJ010049404">
    <property type="protein sequence ID" value="CAG2182937.1"/>
    <property type="molecule type" value="Genomic_DNA"/>
</dbReference>
<evidence type="ECO:0000313" key="3">
    <source>
        <dbReference type="Proteomes" id="UP000728032"/>
    </source>
</evidence>